<protein>
    <submittedName>
        <fullName evidence="2">Uncharacterized protein</fullName>
    </submittedName>
</protein>
<name>A0A915KM94_ROMCU</name>
<dbReference type="WBParaSite" id="nRc.2.0.1.t38911-RA">
    <property type="protein sequence ID" value="nRc.2.0.1.t38911-RA"/>
    <property type="gene ID" value="nRc.2.0.1.g38911"/>
</dbReference>
<sequence>MSGNEWDEMGVEIISSGAAFWNHVFCLKRQIKLRYDAHDDACLARPEEGIQFTNLLQLYKPMDCGT</sequence>
<evidence type="ECO:0000313" key="2">
    <source>
        <dbReference type="WBParaSite" id="nRc.2.0.1.t38911-RA"/>
    </source>
</evidence>
<dbReference type="Proteomes" id="UP000887565">
    <property type="component" value="Unplaced"/>
</dbReference>
<dbReference type="AlphaFoldDB" id="A0A915KM94"/>
<proteinExistence type="predicted"/>
<organism evidence="1 2">
    <name type="scientific">Romanomermis culicivorax</name>
    <name type="common">Nematode worm</name>
    <dbReference type="NCBI Taxonomy" id="13658"/>
    <lineage>
        <taxon>Eukaryota</taxon>
        <taxon>Metazoa</taxon>
        <taxon>Ecdysozoa</taxon>
        <taxon>Nematoda</taxon>
        <taxon>Enoplea</taxon>
        <taxon>Dorylaimia</taxon>
        <taxon>Mermithida</taxon>
        <taxon>Mermithoidea</taxon>
        <taxon>Mermithidae</taxon>
        <taxon>Romanomermis</taxon>
    </lineage>
</organism>
<reference evidence="2" key="1">
    <citation type="submission" date="2022-11" db="UniProtKB">
        <authorList>
            <consortium name="WormBaseParasite"/>
        </authorList>
    </citation>
    <scope>IDENTIFICATION</scope>
</reference>
<evidence type="ECO:0000313" key="1">
    <source>
        <dbReference type="Proteomes" id="UP000887565"/>
    </source>
</evidence>
<accession>A0A915KM94</accession>
<keyword evidence="1" id="KW-1185">Reference proteome</keyword>